<organism evidence="1 2">
    <name type="scientific">Coccidioides immitis RMSCC 3703</name>
    <dbReference type="NCBI Taxonomy" id="454286"/>
    <lineage>
        <taxon>Eukaryota</taxon>
        <taxon>Fungi</taxon>
        <taxon>Dikarya</taxon>
        <taxon>Ascomycota</taxon>
        <taxon>Pezizomycotina</taxon>
        <taxon>Eurotiomycetes</taxon>
        <taxon>Eurotiomycetidae</taxon>
        <taxon>Onygenales</taxon>
        <taxon>Onygenaceae</taxon>
        <taxon>Coccidioides</taxon>
    </lineage>
</organism>
<protein>
    <submittedName>
        <fullName evidence="1">Uncharacterized protein</fullName>
    </submittedName>
</protein>
<gene>
    <name evidence="1" type="ORF">CISG_03095</name>
</gene>
<dbReference type="AlphaFoldDB" id="A0A0J8QIZ8"/>
<reference evidence="2" key="1">
    <citation type="journal article" date="2010" name="Genome Res.">
        <title>Population genomic sequencing of Coccidioides fungi reveals recent hybridization and transposon control.</title>
        <authorList>
            <person name="Neafsey D.E."/>
            <person name="Barker B.M."/>
            <person name="Sharpton T.J."/>
            <person name="Stajich J.E."/>
            <person name="Park D.J."/>
            <person name="Whiston E."/>
            <person name="Hung C.-Y."/>
            <person name="McMahan C."/>
            <person name="White J."/>
            <person name="Sykes S."/>
            <person name="Heiman D."/>
            <person name="Young S."/>
            <person name="Zeng Q."/>
            <person name="Abouelleil A."/>
            <person name="Aftuck L."/>
            <person name="Bessette D."/>
            <person name="Brown A."/>
            <person name="FitzGerald M."/>
            <person name="Lui A."/>
            <person name="Macdonald J.P."/>
            <person name="Priest M."/>
            <person name="Orbach M.J."/>
            <person name="Galgiani J.N."/>
            <person name="Kirkland T.N."/>
            <person name="Cole G.T."/>
            <person name="Birren B.W."/>
            <person name="Henn M.R."/>
            <person name="Taylor J.W."/>
            <person name="Rounsley S.D."/>
        </authorList>
    </citation>
    <scope>NUCLEOTIDE SEQUENCE [LARGE SCALE GENOMIC DNA]</scope>
    <source>
        <strain evidence="2">RMSCC 3703</strain>
    </source>
</reference>
<dbReference type="Proteomes" id="UP000054559">
    <property type="component" value="Unassembled WGS sequence"/>
</dbReference>
<name>A0A0J8QIZ8_COCIT</name>
<sequence length="45" mass="5005">MEPSPCPPAKNGSALSSNSCEYVYIAEITEYARLKIFKFYAKGKT</sequence>
<evidence type="ECO:0000313" key="2">
    <source>
        <dbReference type="Proteomes" id="UP000054559"/>
    </source>
</evidence>
<accession>A0A0J8QIZ8</accession>
<proteinExistence type="predicted"/>
<dbReference type="EMBL" id="DS268127">
    <property type="protein sequence ID" value="KMU72446.1"/>
    <property type="molecule type" value="Genomic_DNA"/>
</dbReference>
<evidence type="ECO:0000313" key="1">
    <source>
        <dbReference type="EMBL" id="KMU72446.1"/>
    </source>
</evidence>